<accession>A0A9X6ZZD3</accession>
<dbReference type="EMBL" id="NUWJ01000112">
    <property type="protein sequence ID" value="PFK18137.1"/>
    <property type="molecule type" value="Genomic_DNA"/>
</dbReference>
<gene>
    <name evidence="1" type="ORF">COI98_13060</name>
</gene>
<name>A0A9X6ZZD3_BACCE</name>
<evidence type="ECO:0000313" key="2">
    <source>
        <dbReference type="Proteomes" id="UP000224413"/>
    </source>
</evidence>
<comment type="caution">
    <text evidence="1">The sequence shown here is derived from an EMBL/GenBank/DDBJ whole genome shotgun (WGS) entry which is preliminary data.</text>
</comment>
<dbReference type="AlphaFoldDB" id="A0A9X6ZZD3"/>
<organism evidence="1 2">
    <name type="scientific">Bacillus cereus</name>
    <dbReference type="NCBI Taxonomy" id="1396"/>
    <lineage>
        <taxon>Bacteria</taxon>
        <taxon>Bacillati</taxon>
        <taxon>Bacillota</taxon>
        <taxon>Bacilli</taxon>
        <taxon>Bacillales</taxon>
        <taxon>Bacillaceae</taxon>
        <taxon>Bacillus</taxon>
        <taxon>Bacillus cereus group</taxon>
    </lineage>
</organism>
<evidence type="ECO:0000313" key="1">
    <source>
        <dbReference type="EMBL" id="PFK18137.1"/>
    </source>
</evidence>
<proteinExistence type="predicted"/>
<dbReference type="RefSeq" id="WP_098583423.1">
    <property type="nucleotide sequence ID" value="NZ_NUWJ01000112.1"/>
</dbReference>
<reference evidence="1 2" key="1">
    <citation type="submission" date="2017-09" db="EMBL/GenBank/DDBJ databases">
        <title>Large-scale bioinformatics analysis of Bacillus genomes uncovers conserved roles of natural products in bacterial physiology.</title>
        <authorList>
            <consortium name="Agbiome Team Llc"/>
            <person name="Bleich R.M."/>
            <person name="Grubbs K.J."/>
            <person name="Santa Maria K.C."/>
            <person name="Allen S.E."/>
            <person name="Farag S."/>
            <person name="Shank E.A."/>
            <person name="Bowers A."/>
        </authorList>
    </citation>
    <scope>NUCLEOTIDE SEQUENCE [LARGE SCALE GENOMIC DNA]</scope>
    <source>
        <strain evidence="1 2">AFS083741</strain>
    </source>
</reference>
<protein>
    <submittedName>
        <fullName evidence="1">Uncharacterized protein</fullName>
    </submittedName>
</protein>
<sequence length="177" mass="20344">MTTISQNVLDTLVVGIYEDVQMLVMMMMDYEEEIEMIAKEEIITAHEDLQEVILFCQSHSQGMNVLLMEEVLIGINQKVAELFGEETTTEKSNMIYGEKLLLPEGISVRKELNDSGFYYIFHHETLGEIGQVIFPKENEHTLYFDVHISENIPKDSAAAKTLKEIGDMLQKEILRIR</sequence>
<dbReference type="Proteomes" id="UP000224413">
    <property type="component" value="Unassembled WGS sequence"/>
</dbReference>